<dbReference type="SUPFAM" id="SSF56300">
    <property type="entry name" value="Metallo-dependent phosphatases"/>
    <property type="match status" value="1"/>
</dbReference>
<accession>A0A1Y1XHD5</accession>
<dbReference type="InterPro" id="IPR029052">
    <property type="entry name" value="Metallo-depent_PP-like"/>
</dbReference>
<evidence type="ECO:0000259" key="8">
    <source>
        <dbReference type="Pfam" id="PF02872"/>
    </source>
</evidence>
<keyword evidence="4 6" id="KW-0547">Nucleotide-binding</keyword>
<dbReference type="Pfam" id="PF02872">
    <property type="entry name" value="5_nucleotid_C"/>
    <property type="match status" value="1"/>
</dbReference>
<dbReference type="InterPro" id="IPR008334">
    <property type="entry name" value="5'-Nucleotdase_C"/>
</dbReference>
<dbReference type="Pfam" id="PF00149">
    <property type="entry name" value="Metallophos"/>
    <property type="match status" value="1"/>
</dbReference>
<dbReference type="EMBL" id="MCFE01000602">
    <property type="protein sequence ID" value="ORX84794.1"/>
    <property type="molecule type" value="Genomic_DNA"/>
</dbReference>
<dbReference type="SUPFAM" id="SSF55816">
    <property type="entry name" value="5'-nucleotidase (syn. UDP-sugar hydrolase), C-terminal domain"/>
    <property type="match status" value="1"/>
</dbReference>
<evidence type="ECO:0000256" key="5">
    <source>
        <dbReference type="ARBA" id="ARBA00022801"/>
    </source>
</evidence>
<evidence type="ECO:0000256" key="6">
    <source>
        <dbReference type="RuleBase" id="RU362119"/>
    </source>
</evidence>
<sequence length="541" mass="60332">MKNWALLISVYSLFVGTASATLLRRENLERVTIVHTNDIHAHLDEFNKYGTDCTPEQIENKLCMGGVARIKTVIDRLRKRYRDLYLFDAGDQFQGTLFYTFYKGNVTADIMNRLKYDLMTVGNHEFDDGPDHLANFIHQVNFPVVSSNIDAHKEKAFNEAIRPYHIFPKKSLGVIGYVTNTTASIAPKAANITFFDPAISVQKYVDELRGKGIKKIICVSHNGYQEDIDLARRTKGIDLIVGGHSHTYLSSTWNDPNYLQSKGPYTTTVKNLANENTYVVQAWAWGRYVGHVNLYYDKSGKVAAIGGEPIYIDHKIPKDRCTERLVKQWRKPFDEFAEVVIGKATESFDQATCQTQECTAGNLVTDAMLWSRRESEDVRFALINSGGIRAGIDVGDVKVRDVLTIAPFGNALSDMSLSGKEILTMLEGVASRFNSVFDKPVTSFIQVSGMKFTIDTNAPAGSRVSGVEVATKDKTAFEPLEPDAVYRFVTLDFVVSGGDNILPVPSANPVQLETFDASLTEYIKEKGTITPLIDGRITIKQ</sequence>
<dbReference type="InterPro" id="IPR004843">
    <property type="entry name" value="Calcineurin-like_PHP"/>
</dbReference>
<gene>
    <name evidence="9" type="ORF">K493DRAFT_239042</name>
</gene>
<evidence type="ECO:0000259" key="7">
    <source>
        <dbReference type="Pfam" id="PF00149"/>
    </source>
</evidence>
<organism evidence="9 10">
    <name type="scientific">Basidiobolus meristosporus CBS 931.73</name>
    <dbReference type="NCBI Taxonomy" id="1314790"/>
    <lineage>
        <taxon>Eukaryota</taxon>
        <taxon>Fungi</taxon>
        <taxon>Fungi incertae sedis</taxon>
        <taxon>Zoopagomycota</taxon>
        <taxon>Entomophthoromycotina</taxon>
        <taxon>Basidiobolomycetes</taxon>
        <taxon>Basidiobolales</taxon>
        <taxon>Basidiobolaceae</taxon>
        <taxon>Basidiobolus</taxon>
    </lineage>
</organism>
<feature type="chain" id="PRO_5011825322" evidence="6">
    <location>
        <begin position="21"/>
        <end position="541"/>
    </location>
</feature>
<dbReference type="InterPro" id="IPR036907">
    <property type="entry name" value="5'-Nucleotdase_C_sf"/>
</dbReference>
<evidence type="ECO:0000313" key="10">
    <source>
        <dbReference type="Proteomes" id="UP000193498"/>
    </source>
</evidence>
<name>A0A1Y1XHD5_9FUNG</name>
<protein>
    <submittedName>
        <fullName evidence="9">Metallo-dependent phosphatase</fullName>
    </submittedName>
</protein>
<dbReference type="PROSITE" id="PS00786">
    <property type="entry name" value="5_NUCLEOTIDASE_2"/>
    <property type="match status" value="1"/>
</dbReference>
<feature type="domain" description="5'-Nucleotidase C-terminal" evidence="8">
    <location>
        <begin position="340"/>
        <end position="501"/>
    </location>
</feature>
<dbReference type="InterPro" id="IPR006146">
    <property type="entry name" value="5'-Nucleotdase_CS"/>
</dbReference>
<keyword evidence="3 6" id="KW-0732">Signal</keyword>
<dbReference type="GO" id="GO:0016788">
    <property type="term" value="F:hydrolase activity, acting on ester bonds"/>
    <property type="evidence" value="ECO:0007669"/>
    <property type="project" value="InterPro"/>
</dbReference>
<dbReference type="GO" id="GO:0046872">
    <property type="term" value="F:metal ion binding"/>
    <property type="evidence" value="ECO:0007669"/>
    <property type="project" value="UniProtKB-KW"/>
</dbReference>
<comment type="caution">
    <text evidence="9">The sequence shown here is derived from an EMBL/GenBank/DDBJ whole genome shotgun (WGS) entry which is preliminary data.</text>
</comment>
<reference evidence="9 10" key="1">
    <citation type="submission" date="2016-07" db="EMBL/GenBank/DDBJ databases">
        <title>Pervasive Adenine N6-methylation of Active Genes in Fungi.</title>
        <authorList>
            <consortium name="DOE Joint Genome Institute"/>
            <person name="Mondo S.J."/>
            <person name="Dannebaum R.O."/>
            <person name="Kuo R.C."/>
            <person name="Labutti K."/>
            <person name="Haridas S."/>
            <person name="Kuo A."/>
            <person name="Salamov A."/>
            <person name="Ahrendt S.R."/>
            <person name="Lipzen A."/>
            <person name="Sullivan W."/>
            <person name="Andreopoulos W.B."/>
            <person name="Clum A."/>
            <person name="Lindquist E."/>
            <person name="Daum C."/>
            <person name="Ramamoorthy G.K."/>
            <person name="Gryganskyi A."/>
            <person name="Culley D."/>
            <person name="Magnuson J.K."/>
            <person name="James T.Y."/>
            <person name="O'Malley M.A."/>
            <person name="Stajich J.E."/>
            <person name="Spatafora J.W."/>
            <person name="Visel A."/>
            <person name="Grigoriev I.V."/>
        </authorList>
    </citation>
    <scope>NUCLEOTIDE SEQUENCE [LARGE SCALE GENOMIC DNA]</scope>
    <source>
        <strain evidence="9 10">CBS 931.73</strain>
    </source>
</reference>
<dbReference type="GO" id="GO:0000166">
    <property type="term" value="F:nucleotide binding"/>
    <property type="evidence" value="ECO:0007669"/>
    <property type="project" value="UniProtKB-KW"/>
</dbReference>
<keyword evidence="5 6" id="KW-0378">Hydrolase</keyword>
<dbReference type="AlphaFoldDB" id="A0A1Y1XHD5"/>
<feature type="signal peptide" evidence="6">
    <location>
        <begin position="1"/>
        <end position="20"/>
    </location>
</feature>
<dbReference type="GO" id="GO:0009166">
    <property type="term" value="P:nucleotide catabolic process"/>
    <property type="evidence" value="ECO:0007669"/>
    <property type="project" value="InterPro"/>
</dbReference>
<dbReference type="InParanoid" id="A0A1Y1XHD5"/>
<dbReference type="Proteomes" id="UP000193498">
    <property type="component" value="Unassembled WGS sequence"/>
</dbReference>
<dbReference type="FunFam" id="3.60.21.10:FF:000020">
    <property type="entry name" value="NT5E isoform 4"/>
    <property type="match status" value="1"/>
</dbReference>
<dbReference type="PANTHER" id="PTHR11575">
    <property type="entry name" value="5'-NUCLEOTIDASE-RELATED"/>
    <property type="match status" value="1"/>
</dbReference>
<dbReference type="PRINTS" id="PR01607">
    <property type="entry name" value="APYRASEFAMLY"/>
</dbReference>
<keyword evidence="2" id="KW-0479">Metal-binding</keyword>
<evidence type="ECO:0000256" key="2">
    <source>
        <dbReference type="ARBA" id="ARBA00022723"/>
    </source>
</evidence>
<keyword evidence="10" id="KW-1185">Reference proteome</keyword>
<dbReference type="CDD" id="cd07409">
    <property type="entry name" value="MPP_CD73_N"/>
    <property type="match status" value="1"/>
</dbReference>
<dbReference type="PANTHER" id="PTHR11575:SF24">
    <property type="entry name" value="5'-NUCLEOTIDASE"/>
    <property type="match status" value="1"/>
</dbReference>
<evidence type="ECO:0000256" key="1">
    <source>
        <dbReference type="ARBA" id="ARBA00006654"/>
    </source>
</evidence>
<evidence type="ECO:0000256" key="4">
    <source>
        <dbReference type="ARBA" id="ARBA00022741"/>
    </source>
</evidence>
<dbReference type="InterPro" id="IPR006179">
    <property type="entry name" value="5_nucleotidase/apyrase"/>
</dbReference>
<dbReference type="STRING" id="1314790.A0A1Y1XHD5"/>
<dbReference type="OrthoDB" id="10252235at2759"/>
<evidence type="ECO:0000256" key="3">
    <source>
        <dbReference type="ARBA" id="ARBA00022729"/>
    </source>
</evidence>
<evidence type="ECO:0000313" key="9">
    <source>
        <dbReference type="EMBL" id="ORX84794.1"/>
    </source>
</evidence>
<proteinExistence type="inferred from homology"/>
<dbReference type="Gene3D" id="3.90.780.10">
    <property type="entry name" value="5'-Nucleotidase, C-terminal domain"/>
    <property type="match status" value="1"/>
</dbReference>
<comment type="similarity">
    <text evidence="1 6">Belongs to the 5'-nucleotidase family.</text>
</comment>
<dbReference type="PROSITE" id="PS00785">
    <property type="entry name" value="5_NUCLEOTIDASE_1"/>
    <property type="match status" value="1"/>
</dbReference>
<dbReference type="Gene3D" id="3.60.21.10">
    <property type="match status" value="1"/>
</dbReference>
<feature type="domain" description="Calcineurin-like phosphoesterase" evidence="7">
    <location>
        <begin position="32"/>
        <end position="248"/>
    </location>
</feature>